<dbReference type="PANTHER" id="PTHR30547:SF5">
    <property type="entry name" value="NUCLEASE YHCG-RELATED"/>
    <property type="match status" value="1"/>
</dbReference>
<dbReference type="eggNOG" id="COG4804">
    <property type="taxonomic scope" value="Bacteria"/>
</dbReference>
<accession>G9EL87</accession>
<protein>
    <recommendedName>
        <fullName evidence="5">DUF1016 domain-containing protein</fullName>
    </recommendedName>
</protein>
<gene>
    <name evidence="3" type="ORF">LDG_6146</name>
</gene>
<dbReference type="FunCoup" id="G9EL87">
    <property type="interactions" value="29"/>
</dbReference>
<feature type="domain" description="YhcG N-terminal" evidence="2">
    <location>
        <begin position="25"/>
        <end position="160"/>
    </location>
</feature>
<reference evidence="3 4" key="1">
    <citation type="journal article" date="2011" name="BMC Genomics">
        <title>Insight into cross-talk between intra-amoebal pathogens.</title>
        <authorList>
            <person name="Gimenez G."/>
            <person name="Bertelli C."/>
            <person name="Moliner C."/>
            <person name="Robert C."/>
            <person name="Raoult D."/>
            <person name="Fournier P.E."/>
            <person name="Greub G."/>
        </authorList>
    </citation>
    <scope>NUCLEOTIDE SEQUENCE [LARGE SCALE GENOMIC DNA]</scope>
    <source>
        <strain evidence="3 4">LLAP12</strain>
    </source>
</reference>
<dbReference type="OrthoDB" id="9801263at2"/>
<dbReference type="Gene3D" id="3.40.1350.10">
    <property type="match status" value="1"/>
</dbReference>
<proteinExistence type="predicted"/>
<evidence type="ECO:0000259" key="2">
    <source>
        <dbReference type="Pfam" id="PF17761"/>
    </source>
</evidence>
<evidence type="ECO:0000313" key="4">
    <source>
        <dbReference type="Proteomes" id="UP000002770"/>
    </source>
</evidence>
<dbReference type="InterPro" id="IPR011856">
    <property type="entry name" value="tRNA_endonuc-like_dom_sf"/>
</dbReference>
<name>G9EL87_9GAMM</name>
<feature type="domain" description="YhcG PDDEXK nuclease" evidence="1">
    <location>
        <begin position="185"/>
        <end position="338"/>
    </location>
</feature>
<dbReference type="Pfam" id="PF17761">
    <property type="entry name" value="DUF1016_N"/>
    <property type="match status" value="1"/>
</dbReference>
<organism evidence="3 4">
    <name type="scientific">Legionella drancourtii LLAP12</name>
    <dbReference type="NCBI Taxonomy" id="658187"/>
    <lineage>
        <taxon>Bacteria</taxon>
        <taxon>Pseudomonadati</taxon>
        <taxon>Pseudomonadota</taxon>
        <taxon>Gammaproteobacteria</taxon>
        <taxon>Legionellales</taxon>
        <taxon>Legionellaceae</taxon>
        <taxon>Legionella</taxon>
    </lineage>
</organism>
<dbReference type="InParanoid" id="G9EL87"/>
<dbReference type="InterPro" id="IPR041527">
    <property type="entry name" value="YhcG_N"/>
</dbReference>
<dbReference type="PANTHER" id="PTHR30547">
    <property type="entry name" value="UNCHARACTERIZED PROTEIN YHCG-RELATED"/>
    <property type="match status" value="1"/>
</dbReference>
<dbReference type="AlphaFoldDB" id="G9EL87"/>
<dbReference type="Proteomes" id="UP000002770">
    <property type="component" value="Unassembled WGS sequence"/>
</dbReference>
<dbReference type="GO" id="GO:0003676">
    <property type="term" value="F:nucleic acid binding"/>
    <property type="evidence" value="ECO:0007669"/>
    <property type="project" value="InterPro"/>
</dbReference>
<dbReference type="RefSeq" id="WP_006870087.1">
    <property type="nucleotide sequence ID" value="NZ_JH413808.1"/>
</dbReference>
<dbReference type="STRING" id="658187.LDG_6146"/>
<dbReference type="EMBL" id="JH413808">
    <property type="protein sequence ID" value="EHL31976.1"/>
    <property type="molecule type" value="Genomic_DNA"/>
</dbReference>
<dbReference type="Pfam" id="PF06250">
    <property type="entry name" value="YhcG_C"/>
    <property type="match status" value="1"/>
</dbReference>
<dbReference type="HOGENOM" id="CLU_046640_0_1_6"/>
<sequence length="355" mass="40587">MNNEIKAQDNSLHLNIEYMDFFSTIKTRLKTAQIRAALAANSELIQFYWELGTELIEKQKSHQWGSGFLEQFSHDMRQAFPEMQGFSVSNLQRMKKFATLYPNLSITAQAVPQLPWGHIVRLMQMIKDDIEREWYAQQTIKNGWSRSVLEMQVEGGLYERQAEPGKKINNFHKQLPALQSDLANEMLKDPYNFDFLTIQGKAHERAIEGALVTHIRDFLIELGQGFAFVGSQVPLTFDDQEFFVDLLFYHLHLRAFVVIELKAGKFKPEHTGQLGFYMAAVDDLMRKDGDKQTIGILLCKSKHKVVAEYALRNMSAPIGISEYTLAKALPKELKASLPTVAEIEAELNEPSEKAK</sequence>
<dbReference type="InterPro" id="IPR053148">
    <property type="entry name" value="PD-DEXK-like_domain"/>
</dbReference>
<keyword evidence="4" id="KW-1185">Reference proteome</keyword>
<evidence type="ECO:0008006" key="5">
    <source>
        <dbReference type="Google" id="ProtNLM"/>
    </source>
</evidence>
<evidence type="ECO:0000313" key="3">
    <source>
        <dbReference type="EMBL" id="EHL31976.1"/>
    </source>
</evidence>
<evidence type="ECO:0000259" key="1">
    <source>
        <dbReference type="Pfam" id="PF06250"/>
    </source>
</evidence>
<dbReference type="InterPro" id="IPR009362">
    <property type="entry name" value="YhcG_C"/>
</dbReference>